<dbReference type="AlphaFoldDB" id="A0A4Q2KN12"/>
<dbReference type="EMBL" id="SDPV01000002">
    <property type="protein sequence ID" value="RXZ64551.1"/>
    <property type="molecule type" value="Genomic_DNA"/>
</dbReference>
<keyword evidence="1" id="KW-1133">Transmembrane helix</keyword>
<dbReference type="Proteomes" id="UP000293623">
    <property type="component" value="Unassembled WGS sequence"/>
</dbReference>
<evidence type="ECO:0000313" key="3">
    <source>
        <dbReference type="Proteomes" id="UP000293623"/>
    </source>
</evidence>
<feature type="transmembrane region" description="Helical" evidence="1">
    <location>
        <begin position="55"/>
        <end position="78"/>
    </location>
</feature>
<keyword evidence="3" id="KW-1185">Reference proteome</keyword>
<proteinExistence type="predicted"/>
<keyword evidence="1" id="KW-0472">Membrane</keyword>
<accession>A0A4Q2KN12</accession>
<evidence type="ECO:0000313" key="2">
    <source>
        <dbReference type="EMBL" id="RXZ64551.1"/>
    </source>
</evidence>
<organism evidence="2 3">
    <name type="scientific">Pelagerythrobacter rhizovicinus</name>
    <dbReference type="NCBI Taxonomy" id="2268576"/>
    <lineage>
        <taxon>Bacteria</taxon>
        <taxon>Pseudomonadati</taxon>
        <taxon>Pseudomonadota</taxon>
        <taxon>Alphaproteobacteria</taxon>
        <taxon>Sphingomonadales</taxon>
        <taxon>Erythrobacteraceae</taxon>
        <taxon>Pelagerythrobacter</taxon>
    </lineage>
</organism>
<comment type="caution">
    <text evidence="2">The sequence shown here is derived from an EMBL/GenBank/DDBJ whole genome shotgun (WGS) entry which is preliminary data.</text>
</comment>
<evidence type="ECO:0000256" key="1">
    <source>
        <dbReference type="SAM" id="Phobius"/>
    </source>
</evidence>
<keyword evidence="1" id="KW-0812">Transmembrane</keyword>
<name>A0A4Q2KN12_9SPHN</name>
<dbReference type="RefSeq" id="WP_129524858.1">
    <property type="nucleotide sequence ID" value="NZ_SDPV01000002.1"/>
</dbReference>
<gene>
    <name evidence="2" type="ORF">ETX26_11735</name>
</gene>
<protein>
    <submittedName>
        <fullName evidence="2">GlsB/YeaQ/YmgE family stress response membrane protein</fullName>
    </submittedName>
</protein>
<sequence length="87" mass="8650">MGLIIFLAGGALLGWLAAIVLRIEEGRGIMANVAAGSVGAVIGGVIGNRGSVLSGISAISLLVGAVGALVLLGVLALFRNRLDGRDR</sequence>
<reference evidence="2 3" key="1">
    <citation type="submission" date="2019-01" db="EMBL/GenBank/DDBJ databases">
        <title>Altererythrobacter rhizovicinus sp. nov., isolated from the rhizosphere soil of Haloxylon ammodendron.</title>
        <authorList>
            <person name="Li H.-P."/>
            <person name="Gou J.-Y."/>
            <person name="Yao D."/>
            <person name="Han Q.-Q."/>
            <person name="Shao K.-Z."/>
            <person name="Zhao Q."/>
            <person name="Zhang J.-L."/>
        </authorList>
    </citation>
    <scope>NUCLEOTIDE SEQUENCE [LARGE SCALE GENOMIC DNA]</scope>
    <source>
        <strain evidence="2 3">AY-3R</strain>
    </source>
</reference>